<feature type="transmembrane region" description="Helical" evidence="9">
    <location>
        <begin position="181"/>
        <end position="201"/>
    </location>
</feature>
<evidence type="ECO:0000259" key="10">
    <source>
        <dbReference type="PROSITE" id="PS50109"/>
    </source>
</evidence>
<feature type="domain" description="PAC" evidence="12">
    <location>
        <begin position="326"/>
        <end position="377"/>
    </location>
</feature>
<feature type="transmembrane region" description="Helical" evidence="9">
    <location>
        <begin position="139"/>
        <end position="160"/>
    </location>
</feature>
<dbReference type="PROSITE" id="PS50113">
    <property type="entry name" value="PAC"/>
    <property type="match status" value="1"/>
</dbReference>
<feature type="transmembrane region" description="Helical" evidence="9">
    <location>
        <begin position="79"/>
        <end position="97"/>
    </location>
</feature>
<evidence type="ECO:0000256" key="1">
    <source>
        <dbReference type="ARBA" id="ARBA00000085"/>
    </source>
</evidence>
<feature type="transmembrane region" description="Helical" evidence="9">
    <location>
        <begin position="12"/>
        <end position="31"/>
    </location>
</feature>
<dbReference type="Pfam" id="PF03707">
    <property type="entry name" value="MHYT"/>
    <property type="match status" value="2"/>
</dbReference>
<feature type="transmembrane region" description="Helical" evidence="9">
    <location>
        <begin position="43"/>
        <end position="67"/>
    </location>
</feature>
<keyword evidence="9" id="KW-0812">Transmembrane</keyword>
<dbReference type="RefSeq" id="WP_341419992.1">
    <property type="nucleotide sequence ID" value="NZ_JBBPCC010000037.1"/>
</dbReference>
<dbReference type="Proteomes" id="UP001469365">
    <property type="component" value="Unassembled WGS sequence"/>
</dbReference>
<dbReference type="EC" id="2.7.13.3" evidence="2"/>
<dbReference type="InterPro" id="IPR036097">
    <property type="entry name" value="HisK_dim/P_sf"/>
</dbReference>
<keyword evidence="6" id="KW-0418">Kinase</keyword>
<dbReference type="SMART" id="SM00387">
    <property type="entry name" value="HATPase_c"/>
    <property type="match status" value="1"/>
</dbReference>
<dbReference type="PROSITE" id="PS50109">
    <property type="entry name" value="HIS_KIN"/>
    <property type="match status" value="1"/>
</dbReference>
<comment type="catalytic activity">
    <reaction evidence="1">
        <text>ATP + protein L-histidine = ADP + protein N-phospho-L-histidine.</text>
        <dbReference type="EC" id="2.7.13.3"/>
    </reaction>
</comment>
<feature type="domain" description="PAS" evidence="11">
    <location>
        <begin position="254"/>
        <end position="324"/>
    </location>
</feature>
<evidence type="ECO:0000256" key="5">
    <source>
        <dbReference type="ARBA" id="ARBA00022741"/>
    </source>
</evidence>
<dbReference type="InterPro" id="IPR013656">
    <property type="entry name" value="PAS_4"/>
</dbReference>
<keyword evidence="5" id="KW-0547">Nucleotide-binding</keyword>
<dbReference type="SMART" id="SM00388">
    <property type="entry name" value="HisKA"/>
    <property type="match status" value="1"/>
</dbReference>
<accession>A0ABU9DXK2</accession>
<evidence type="ECO:0000259" key="11">
    <source>
        <dbReference type="PROSITE" id="PS50112"/>
    </source>
</evidence>
<dbReference type="PROSITE" id="PS50112">
    <property type="entry name" value="PAS"/>
    <property type="match status" value="1"/>
</dbReference>
<dbReference type="Gene3D" id="3.30.450.20">
    <property type="entry name" value="PAS domain"/>
    <property type="match status" value="1"/>
</dbReference>
<dbReference type="NCBIfam" id="TIGR00229">
    <property type="entry name" value="sensory_box"/>
    <property type="match status" value="1"/>
</dbReference>
<dbReference type="Pfam" id="PF00512">
    <property type="entry name" value="HisKA"/>
    <property type="match status" value="1"/>
</dbReference>
<dbReference type="PRINTS" id="PR00344">
    <property type="entry name" value="BCTRLSENSOR"/>
</dbReference>
<dbReference type="InterPro" id="IPR035965">
    <property type="entry name" value="PAS-like_dom_sf"/>
</dbReference>
<evidence type="ECO:0000256" key="4">
    <source>
        <dbReference type="ARBA" id="ARBA00022679"/>
    </source>
</evidence>
<sequence length="624" mass="68787">MEHLHETYSLPLVALSLLVAFVASYASLALAERVWSFQGRGRASWIVLGAVTLGMGIWSTHLIGMLAFQLPVSVHYDPLYMALSLLFAVGASGAAMTVTAGKAPSGAKFLGGGALIGSAIAGMHYVGMAGMRTAAQLSYTPYLVVLSVAIACGLSFAVLYASARYRRSGRQATPSKRLAGALALGAAIAGMHYTGMLAAHFSFAGELNQTELIPGRDEMRLASWIGAAALLSMLLIALTQYLDRRLALRMAEWNKQRYDSIFEHNPDMVCLFDPNGRLLRTNPAAERITGYDSGSYAGRSFSQFVNRRESYKIRSCFAKVLQGSPQTVEFSIRHRAGHEIILSTTIVPMIADGKIVDIYTISKDITEQKKAEKQLVQAKLEAERAARMKSEFLAIMSHEIRTPLNGVIGMSELLLETPLTEEQREYVAIMVKSGRGLTQVINEVLDFSKLEHDKVSLHQDPFSLQRTMEDTLQLFRPEIRQRSLEIHWLLDPAVPELLLGDEGRIRQILINLISNAVKFTEEGTVDIRIRQKHREGERLQLECTVRDTGTGIPDSYIPHLFQPFHQHDSSARKHGGTGLGLAICKRLVELMEGQIQVESVQGKGTKFTFTIVVRTSGDRLAVSV</sequence>
<dbReference type="SMART" id="SM00091">
    <property type="entry name" value="PAS"/>
    <property type="match status" value="1"/>
</dbReference>
<dbReference type="InterPro" id="IPR000014">
    <property type="entry name" value="PAS"/>
</dbReference>
<dbReference type="EMBL" id="JBBPCC010000037">
    <property type="protein sequence ID" value="MEK8132867.1"/>
    <property type="molecule type" value="Genomic_DNA"/>
</dbReference>
<proteinExistence type="predicted"/>
<evidence type="ECO:0000256" key="8">
    <source>
        <dbReference type="ARBA" id="ARBA00023012"/>
    </source>
</evidence>
<name>A0ABU9DXK2_9BACL</name>
<feature type="domain" description="MHYT" evidence="13">
    <location>
        <begin position="8"/>
        <end position="202"/>
    </location>
</feature>
<feature type="domain" description="Histidine kinase" evidence="10">
    <location>
        <begin position="395"/>
        <end position="615"/>
    </location>
</feature>
<keyword evidence="9" id="KW-0472">Membrane</keyword>
<dbReference type="SUPFAM" id="SSF47384">
    <property type="entry name" value="Homodimeric domain of signal transducing histidine kinase"/>
    <property type="match status" value="1"/>
</dbReference>
<dbReference type="InterPro" id="IPR005330">
    <property type="entry name" value="MHYT_dom"/>
</dbReference>
<gene>
    <name evidence="14" type="ORF">WMW72_33800</name>
</gene>
<keyword evidence="8" id="KW-0902">Two-component regulatory system</keyword>
<dbReference type="CDD" id="cd00082">
    <property type="entry name" value="HisKA"/>
    <property type="match status" value="1"/>
</dbReference>
<feature type="transmembrane region" description="Helical" evidence="9">
    <location>
        <begin position="221"/>
        <end position="242"/>
    </location>
</feature>
<evidence type="ECO:0000256" key="2">
    <source>
        <dbReference type="ARBA" id="ARBA00012438"/>
    </source>
</evidence>
<dbReference type="SUPFAM" id="SSF55874">
    <property type="entry name" value="ATPase domain of HSP90 chaperone/DNA topoisomerase II/histidine kinase"/>
    <property type="match status" value="1"/>
</dbReference>
<evidence type="ECO:0000256" key="3">
    <source>
        <dbReference type="ARBA" id="ARBA00022553"/>
    </source>
</evidence>
<keyword evidence="9" id="KW-1133">Transmembrane helix</keyword>
<comment type="caution">
    <text evidence="14">The sequence shown here is derived from an EMBL/GenBank/DDBJ whole genome shotgun (WGS) entry which is preliminary data.</text>
</comment>
<keyword evidence="3" id="KW-0597">Phosphoprotein</keyword>
<dbReference type="InterPro" id="IPR036890">
    <property type="entry name" value="HATPase_C_sf"/>
</dbReference>
<dbReference type="Gene3D" id="3.30.565.10">
    <property type="entry name" value="Histidine kinase-like ATPase, C-terminal domain"/>
    <property type="match status" value="1"/>
</dbReference>
<keyword evidence="4" id="KW-0808">Transferase</keyword>
<evidence type="ECO:0000256" key="6">
    <source>
        <dbReference type="ARBA" id="ARBA00022777"/>
    </source>
</evidence>
<dbReference type="SUPFAM" id="SSF55785">
    <property type="entry name" value="PYP-like sensor domain (PAS domain)"/>
    <property type="match status" value="1"/>
</dbReference>
<dbReference type="InterPro" id="IPR003661">
    <property type="entry name" value="HisK_dim/P_dom"/>
</dbReference>
<dbReference type="CDD" id="cd16922">
    <property type="entry name" value="HATPase_EvgS-ArcB-TorS-like"/>
    <property type="match status" value="1"/>
</dbReference>
<dbReference type="InterPro" id="IPR004358">
    <property type="entry name" value="Sig_transdc_His_kin-like_C"/>
</dbReference>
<dbReference type="PANTHER" id="PTHR43047">
    <property type="entry name" value="TWO-COMPONENT HISTIDINE PROTEIN KINASE"/>
    <property type="match status" value="1"/>
</dbReference>
<keyword evidence="15" id="KW-1185">Reference proteome</keyword>
<evidence type="ECO:0000256" key="7">
    <source>
        <dbReference type="ARBA" id="ARBA00022840"/>
    </source>
</evidence>
<dbReference type="InterPro" id="IPR000700">
    <property type="entry name" value="PAS-assoc_C"/>
</dbReference>
<protein>
    <recommendedName>
        <fullName evidence="2">histidine kinase</fullName>
        <ecNumber evidence="2">2.7.13.3</ecNumber>
    </recommendedName>
</protein>
<evidence type="ECO:0000259" key="13">
    <source>
        <dbReference type="PROSITE" id="PS50924"/>
    </source>
</evidence>
<evidence type="ECO:0000259" key="12">
    <source>
        <dbReference type="PROSITE" id="PS50113"/>
    </source>
</evidence>
<organism evidence="14 15">
    <name type="scientific">Paenibacillus filicis</name>
    <dbReference type="NCBI Taxonomy" id="669464"/>
    <lineage>
        <taxon>Bacteria</taxon>
        <taxon>Bacillati</taxon>
        <taxon>Bacillota</taxon>
        <taxon>Bacilli</taxon>
        <taxon>Bacillales</taxon>
        <taxon>Paenibacillaceae</taxon>
        <taxon>Paenibacillus</taxon>
    </lineage>
</organism>
<dbReference type="InterPro" id="IPR003594">
    <property type="entry name" value="HATPase_dom"/>
</dbReference>
<dbReference type="Pfam" id="PF08448">
    <property type="entry name" value="PAS_4"/>
    <property type="match status" value="1"/>
</dbReference>
<dbReference type="Gene3D" id="1.10.287.130">
    <property type="match status" value="1"/>
</dbReference>
<dbReference type="PROSITE" id="PS50924">
    <property type="entry name" value="MHYT"/>
    <property type="match status" value="1"/>
</dbReference>
<keyword evidence="7" id="KW-0067">ATP-binding</keyword>
<evidence type="ECO:0000256" key="9">
    <source>
        <dbReference type="PROSITE-ProRule" id="PRU00244"/>
    </source>
</evidence>
<evidence type="ECO:0000313" key="15">
    <source>
        <dbReference type="Proteomes" id="UP001469365"/>
    </source>
</evidence>
<dbReference type="InterPro" id="IPR005467">
    <property type="entry name" value="His_kinase_dom"/>
</dbReference>
<dbReference type="Pfam" id="PF02518">
    <property type="entry name" value="HATPase_c"/>
    <property type="match status" value="1"/>
</dbReference>
<evidence type="ECO:0000313" key="14">
    <source>
        <dbReference type="EMBL" id="MEK8132867.1"/>
    </source>
</evidence>
<dbReference type="CDD" id="cd00130">
    <property type="entry name" value="PAS"/>
    <property type="match status" value="1"/>
</dbReference>
<feature type="transmembrane region" description="Helical" evidence="9">
    <location>
        <begin position="109"/>
        <end position="127"/>
    </location>
</feature>
<reference evidence="14 15" key="1">
    <citation type="submission" date="2024-04" db="EMBL/GenBank/DDBJ databases">
        <title>draft genome sequnece of Paenibacillus filicis.</title>
        <authorList>
            <person name="Kim D.-U."/>
        </authorList>
    </citation>
    <scope>NUCLEOTIDE SEQUENCE [LARGE SCALE GENOMIC DNA]</scope>
    <source>
        <strain evidence="14 15">KACC14197</strain>
    </source>
</reference>